<sequence length="59" mass="6890">MFRDHLRSHPDVRDEYAALKKDLIEKYPDGVGEYSEGKTEFVQKVLDLAGWKEGNTYNE</sequence>
<comment type="caution">
    <text evidence="1">The sequence shown here is derived from an EMBL/GenBank/DDBJ whole genome shotgun (WGS) entry which is preliminary data.</text>
</comment>
<protein>
    <recommendedName>
        <fullName evidence="3">GrpB family protein</fullName>
    </recommendedName>
</protein>
<dbReference type="PANTHER" id="PTHR34822">
    <property type="entry name" value="GRPB DOMAIN PROTEIN (AFU_ORTHOLOGUE AFUA_1G01530)"/>
    <property type="match status" value="1"/>
</dbReference>
<organism evidence="1 2">
    <name type="scientific">Candidatus Uhrbacteria bacterium CG_4_9_14_0_2_um_filter_41_50</name>
    <dbReference type="NCBI Taxonomy" id="1975031"/>
    <lineage>
        <taxon>Bacteria</taxon>
        <taxon>Candidatus Uhriibacteriota</taxon>
    </lineage>
</organism>
<dbReference type="InterPro" id="IPR007344">
    <property type="entry name" value="GrpB/CoaE"/>
</dbReference>
<dbReference type="SUPFAM" id="SSF81301">
    <property type="entry name" value="Nucleotidyltransferase"/>
    <property type="match status" value="1"/>
</dbReference>
<dbReference type="InterPro" id="IPR043519">
    <property type="entry name" value="NT_sf"/>
</dbReference>
<evidence type="ECO:0000313" key="1">
    <source>
        <dbReference type="EMBL" id="PJC24695.1"/>
    </source>
</evidence>
<name>A0A2M8EPM4_9BACT</name>
<dbReference type="AlphaFoldDB" id="A0A2M8EPM4"/>
<dbReference type="Gene3D" id="3.30.460.10">
    <property type="entry name" value="Beta Polymerase, domain 2"/>
    <property type="match status" value="1"/>
</dbReference>
<dbReference type="Pfam" id="PF04229">
    <property type="entry name" value="GrpB"/>
    <property type="match status" value="1"/>
</dbReference>
<evidence type="ECO:0000313" key="2">
    <source>
        <dbReference type="Proteomes" id="UP000230251"/>
    </source>
</evidence>
<evidence type="ECO:0008006" key="3">
    <source>
        <dbReference type="Google" id="ProtNLM"/>
    </source>
</evidence>
<proteinExistence type="predicted"/>
<dbReference type="PANTHER" id="PTHR34822:SF1">
    <property type="entry name" value="GRPB FAMILY PROTEIN"/>
    <property type="match status" value="1"/>
</dbReference>
<gene>
    <name evidence="1" type="ORF">CO057_01370</name>
</gene>
<accession>A0A2M8EPM4</accession>
<reference evidence="2" key="1">
    <citation type="submission" date="2017-09" db="EMBL/GenBank/DDBJ databases">
        <title>Depth-based differentiation of microbial function through sediment-hosted aquifers and enrichment of novel symbionts in the deep terrestrial subsurface.</title>
        <authorList>
            <person name="Probst A.J."/>
            <person name="Ladd B."/>
            <person name="Jarett J.K."/>
            <person name="Geller-Mcgrath D.E."/>
            <person name="Sieber C.M.K."/>
            <person name="Emerson J.B."/>
            <person name="Anantharaman K."/>
            <person name="Thomas B.C."/>
            <person name="Malmstrom R."/>
            <person name="Stieglmeier M."/>
            <person name="Klingl A."/>
            <person name="Woyke T."/>
            <person name="Ryan C.M."/>
            <person name="Banfield J.F."/>
        </authorList>
    </citation>
    <scope>NUCLEOTIDE SEQUENCE [LARGE SCALE GENOMIC DNA]</scope>
</reference>
<dbReference type="Proteomes" id="UP000230251">
    <property type="component" value="Unassembled WGS sequence"/>
</dbReference>
<dbReference type="EMBL" id="PFSI01000022">
    <property type="protein sequence ID" value="PJC24695.1"/>
    <property type="molecule type" value="Genomic_DNA"/>
</dbReference>